<dbReference type="EMBL" id="BSDZ01000003">
    <property type="protein sequence ID" value="GLI59014.1"/>
    <property type="molecule type" value="Genomic_DNA"/>
</dbReference>
<protein>
    <recommendedName>
        <fullName evidence="7">Glycosyl transferase 64 domain-containing protein</fullName>
    </recommendedName>
</protein>
<evidence type="ECO:0000313" key="9">
    <source>
        <dbReference type="Proteomes" id="UP001165090"/>
    </source>
</evidence>
<comment type="similarity">
    <text evidence="2">Belongs to the glycosyltransferase 64 family.</text>
</comment>
<keyword evidence="9" id="KW-1185">Reference proteome</keyword>
<evidence type="ECO:0000256" key="6">
    <source>
        <dbReference type="SAM" id="Phobius"/>
    </source>
</evidence>
<evidence type="ECO:0000256" key="4">
    <source>
        <dbReference type="ARBA" id="ARBA00023136"/>
    </source>
</evidence>
<evidence type="ECO:0000256" key="3">
    <source>
        <dbReference type="ARBA" id="ARBA00022679"/>
    </source>
</evidence>
<organism evidence="8 9">
    <name type="scientific">Volvox africanus</name>
    <dbReference type="NCBI Taxonomy" id="51714"/>
    <lineage>
        <taxon>Eukaryota</taxon>
        <taxon>Viridiplantae</taxon>
        <taxon>Chlorophyta</taxon>
        <taxon>core chlorophytes</taxon>
        <taxon>Chlorophyceae</taxon>
        <taxon>CS clade</taxon>
        <taxon>Chlamydomonadales</taxon>
        <taxon>Volvocaceae</taxon>
        <taxon>Volvox</taxon>
    </lineage>
</organism>
<proteinExistence type="inferred from homology"/>
<feature type="transmembrane region" description="Helical" evidence="6">
    <location>
        <begin position="76"/>
        <end position="96"/>
    </location>
</feature>
<keyword evidence="3" id="KW-0808">Transferase</keyword>
<sequence>MQLWCRQRLTCENEVQMVRARSRCRSRSTRVYIERARPKTRRKDPKKTDEHLTEQSSNYMHGLCGHRSSLSRRPHLIALLTVGVLLAGLICLPIILRSWSIVPQNCMMMPVYHWPNEPIAPPRYHGPPAEFTDRYTLILNSYKRPQLLQRAVAHYSQCKAIDAVRVVWCEDGLPPNRAEAPGYYSDLKEVRYDIVTNSSLNNRFWPLEGLRTEAVLSLDDDIVAPCEVLDELFAIWRRDPYNMAGFYPRLHVLDHNCKFRYLQGFGTLFWHRKYSLVLTKAAMLHRDYLEYYTNHMDHLIRRHVDAVHNCEDLAMALLVGSSIGRPPAYLPPHRVKDLGKGLFKVKGISSGTKHGEIRSTCLNAFAELYRGAAMVPAALPLVIRSVSNQES</sequence>
<keyword evidence="4 6" id="KW-0472">Membrane</keyword>
<dbReference type="InterPro" id="IPR004263">
    <property type="entry name" value="Exostosin"/>
</dbReference>
<comment type="caution">
    <text evidence="8">The sequence shown here is derived from an EMBL/GenBank/DDBJ whole genome shotgun (WGS) entry which is preliminary data.</text>
</comment>
<evidence type="ECO:0000259" key="7">
    <source>
        <dbReference type="Pfam" id="PF09258"/>
    </source>
</evidence>
<evidence type="ECO:0000256" key="1">
    <source>
        <dbReference type="ARBA" id="ARBA00004370"/>
    </source>
</evidence>
<dbReference type="PANTHER" id="PTHR48261:SF2">
    <property type="entry name" value="ACETYLGLUCOSAMINYLTRANSFERASE"/>
    <property type="match status" value="1"/>
</dbReference>
<feature type="domain" description="Glycosyl transferase 64" evidence="7">
    <location>
        <begin position="135"/>
        <end position="373"/>
    </location>
</feature>
<dbReference type="PANTHER" id="PTHR48261">
    <property type="entry name" value="ACETYLGLUCOSAMINYLTRANSFERASE"/>
    <property type="match status" value="1"/>
</dbReference>
<name>A0ABQ5RNX7_9CHLO</name>
<accession>A0ABQ5RNX7</accession>
<dbReference type="SUPFAM" id="SSF53448">
    <property type="entry name" value="Nucleotide-diphospho-sugar transferases"/>
    <property type="match status" value="1"/>
</dbReference>
<evidence type="ECO:0000256" key="5">
    <source>
        <dbReference type="ARBA" id="ARBA00023157"/>
    </source>
</evidence>
<comment type="subcellular location">
    <subcellularLocation>
        <location evidence="1">Membrane</location>
    </subcellularLocation>
</comment>
<evidence type="ECO:0000256" key="2">
    <source>
        <dbReference type="ARBA" id="ARBA00008700"/>
    </source>
</evidence>
<evidence type="ECO:0000313" key="8">
    <source>
        <dbReference type="EMBL" id="GLI59014.1"/>
    </source>
</evidence>
<keyword evidence="5" id="KW-1015">Disulfide bond</keyword>
<keyword evidence="6" id="KW-0812">Transmembrane</keyword>
<reference evidence="8 9" key="1">
    <citation type="journal article" date="2023" name="IScience">
        <title>Expanded male sex-determining region conserved during the evolution of homothallism in the green alga Volvox.</title>
        <authorList>
            <person name="Yamamoto K."/>
            <person name="Matsuzaki R."/>
            <person name="Mahakham W."/>
            <person name="Heman W."/>
            <person name="Sekimoto H."/>
            <person name="Kawachi M."/>
            <person name="Minakuchi Y."/>
            <person name="Toyoda A."/>
            <person name="Nozaki H."/>
        </authorList>
    </citation>
    <scope>NUCLEOTIDE SEQUENCE [LARGE SCALE GENOMIC DNA]</scope>
    <source>
        <strain evidence="8 9">NIES-4468</strain>
    </source>
</reference>
<dbReference type="InterPro" id="IPR015338">
    <property type="entry name" value="GT64_dom"/>
</dbReference>
<dbReference type="Pfam" id="PF09258">
    <property type="entry name" value="Glyco_transf_64"/>
    <property type="match status" value="1"/>
</dbReference>
<dbReference type="InterPro" id="IPR029044">
    <property type="entry name" value="Nucleotide-diphossugar_trans"/>
</dbReference>
<gene>
    <name evidence="8" type="ORF">VaNZ11_000838</name>
</gene>
<keyword evidence="6" id="KW-1133">Transmembrane helix</keyword>
<dbReference type="Proteomes" id="UP001165090">
    <property type="component" value="Unassembled WGS sequence"/>
</dbReference>
<dbReference type="Gene3D" id="3.90.550.10">
    <property type="entry name" value="Spore Coat Polysaccharide Biosynthesis Protein SpsA, Chain A"/>
    <property type="match status" value="1"/>
</dbReference>